<dbReference type="Proteomes" id="UP000565698">
    <property type="component" value="Unassembled WGS sequence"/>
</dbReference>
<evidence type="ECO:0000256" key="12">
    <source>
        <dbReference type="ARBA" id="ARBA00023136"/>
    </source>
</evidence>
<feature type="chain" id="PRO_5029782980" evidence="15">
    <location>
        <begin position="18"/>
        <end position="509"/>
    </location>
</feature>
<evidence type="ECO:0000256" key="9">
    <source>
        <dbReference type="ARBA" id="ARBA00022989"/>
    </source>
</evidence>
<dbReference type="EMBL" id="VXBW01007736">
    <property type="protein sequence ID" value="NXP14689.1"/>
    <property type="molecule type" value="Genomic_DNA"/>
</dbReference>
<evidence type="ECO:0000256" key="3">
    <source>
        <dbReference type="ARBA" id="ARBA00010617"/>
    </source>
</evidence>
<evidence type="ECO:0000256" key="1">
    <source>
        <dbReference type="ARBA" id="ARBA00001971"/>
    </source>
</evidence>
<dbReference type="GO" id="GO:0008397">
    <property type="term" value="F:sterol 12-alpha-hydroxylase activity"/>
    <property type="evidence" value="ECO:0007669"/>
    <property type="project" value="TreeGrafter"/>
</dbReference>
<dbReference type="PANTHER" id="PTHR24306:SF0">
    <property type="entry name" value="7-ALPHA-HYDROXYCHOLEST-4-EN-3-ONE 12-ALPHA-HYDROXYLASE"/>
    <property type="match status" value="1"/>
</dbReference>
<sequence length="509" mass="58451">MALWLALLCTLIASLLGGLYLLGAFRRQRPDEPPLDKGAIPWLGHLLDFRKDSSTFLKTMQRKHGDVFTVLIGGQYFTFVMDPLYFGAIVKASRSKLDFTTSATKLVVRVFGYQPVKANHSIAHASSMKHLMGDGLTVMAQATMENFQKLMLFNLSSGGEKGAWREDNLFHYCYNMVFRAGYLALYGTEPYQGADNKEKANEQDRIHSNQLFHEFRKYDRLFPGLAYAALPPRDKLEAERLKRLFWSMLSVKNCCQKDNISGWIADQNQLLAESGVPEYMRDRFMFMLLWASQGNTGPTAFWLLFYLMKHPEAMKAVREEVGKISRENGQELKPGSPEMNITRDILNQTPILDSAIEETLRLVAAPVLVRAVLQDTSLKTSSGTEYTLRRGDRVALFPHISVQMNPEIHPEPHEFRYNRFLNPDGTKKEFYKNGKRLKYFNMPWGAGVSICPGRFFATAEIKLFVFLMLNHYDLELVNREEETPAIDISRWGFGTMQPVQDVRFRYRLR</sequence>
<dbReference type="InterPro" id="IPR024204">
    <property type="entry name" value="Cyt_P450_CYP7A1-type"/>
</dbReference>
<dbReference type="PRINTS" id="PR00465">
    <property type="entry name" value="EP450IV"/>
</dbReference>
<feature type="binding site" description="axial binding residue" evidence="13">
    <location>
        <position position="451"/>
    </location>
    <ligand>
        <name>heme</name>
        <dbReference type="ChEBI" id="CHEBI:30413"/>
    </ligand>
    <ligandPart>
        <name>Fe</name>
        <dbReference type="ChEBI" id="CHEBI:18248"/>
    </ligandPart>
</feature>
<keyword evidence="6" id="KW-0812">Transmembrane</keyword>
<keyword evidence="17" id="KW-1185">Reference proteome</keyword>
<feature type="non-terminal residue" evidence="16">
    <location>
        <position position="509"/>
    </location>
</feature>
<dbReference type="GO" id="GO:0006629">
    <property type="term" value="P:lipid metabolic process"/>
    <property type="evidence" value="ECO:0007669"/>
    <property type="project" value="UniProtKB-KW"/>
</dbReference>
<evidence type="ECO:0000256" key="5">
    <source>
        <dbReference type="ARBA" id="ARBA00022617"/>
    </source>
</evidence>
<protein>
    <submittedName>
        <fullName evidence="16">CP8B1 hydroxylase</fullName>
    </submittedName>
</protein>
<reference evidence="16 17" key="1">
    <citation type="submission" date="2019-09" db="EMBL/GenBank/DDBJ databases">
        <title>Bird 10,000 Genomes (B10K) Project - Family phase.</title>
        <authorList>
            <person name="Zhang G."/>
        </authorList>
    </citation>
    <scope>NUCLEOTIDE SEQUENCE [LARGE SCALE GENOMIC DNA]</scope>
    <source>
        <strain evidence="16">B10K-DU-002-47</strain>
        <tissue evidence="16">Muscle</tissue>
    </source>
</reference>
<evidence type="ECO:0000313" key="16">
    <source>
        <dbReference type="EMBL" id="NXP14689.1"/>
    </source>
</evidence>
<comment type="subcellular location">
    <subcellularLocation>
        <location evidence="2">Endoplasmic reticulum membrane</location>
        <topology evidence="2">Single-pass membrane protein</topology>
    </subcellularLocation>
</comment>
<dbReference type="Pfam" id="PF00067">
    <property type="entry name" value="p450"/>
    <property type="match status" value="1"/>
</dbReference>
<keyword evidence="8" id="KW-0256">Endoplasmic reticulum</keyword>
<keyword evidence="4" id="KW-0444">Lipid biosynthesis</keyword>
<dbReference type="InterPro" id="IPR001128">
    <property type="entry name" value="Cyt_P450"/>
</dbReference>
<comment type="caution">
    <text evidence="16">The sequence shown here is derived from an EMBL/GenBank/DDBJ whole genome shotgun (WGS) entry which is preliminary data.</text>
</comment>
<dbReference type="PANTHER" id="PTHR24306">
    <property type="match status" value="1"/>
</dbReference>
<feature type="binding site" evidence="14">
    <location>
        <position position="295"/>
    </location>
    <ligand>
        <name>substrate</name>
    </ligand>
</feature>
<dbReference type="SUPFAM" id="SSF48264">
    <property type="entry name" value="Cytochrome P450"/>
    <property type="match status" value="1"/>
</dbReference>
<dbReference type="OrthoDB" id="6692864at2759"/>
<feature type="binding site" evidence="14">
    <location>
        <position position="393"/>
    </location>
    <ligand>
        <name>substrate</name>
    </ligand>
</feature>
<keyword evidence="5 13" id="KW-0349">Heme</keyword>
<dbReference type="CDD" id="cd20633">
    <property type="entry name" value="Cyp8B1"/>
    <property type="match status" value="1"/>
</dbReference>
<evidence type="ECO:0000256" key="15">
    <source>
        <dbReference type="SAM" id="SignalP"/>
    </source>
</evidence>
<dbReference type="Gene3D" id="1.10.630.10">
    <property type="entry name" value="Cytochrome P450"/>
    <property type="match status" value="1"/>
</dbReference>
<comment type="similarity">
    <text evidence="3">Belongs to the cytochrome P450 family.</text>
</comment>
<evidence type="ECO:0000256" key="13">
    <source>
        <dbReference type="PIRSR" id="PIRSR000047-1"/>
    </source>
</evidence>
<dbReference type="GO" id="GO:0005506">
    <property type="term" value="F:iron ion binding"/>
    <property type="evidence" value="ECO:0007669"/>
    <property type="project" value="InterPro"/>
</dbReference>
<keyword evidence="11" id="KW-0443">Lipid metabolism</keyword>
<dbReference type="GO" id="GO:0005789">
    <property type="term" value="C:endoplasmic reticulum membrane"/>
    <property type="evidence" value="ECO:0007669"/>
    <property type="project" value="UniProtKB-SubCell"/>
</dbReference>
<dbReference type="FunFam" id="1.10.630.10:FF:000025">
    <property type="entry name" value="Prostaglandin I2 (prostacyclin) synthase"/>
    <property type="match status" value="1"/>
</dbReference>
<keyword evidence="7 13" id="KW-0479">Metal-binding</keyword>
<dbReference type="InterPro" id="IPR036396">
    <property type="entry name" value="Cyt_P450_sf"/>
</dbReference>
<keyword evidence="9" id="KW-1133">Transmembrane helix</keyword>
<organism evidence="16 17">
    <name type="scientific">Thinocorus orbignyianus</name>
    <dbReference type="NCBI Taxonomy" id="161742"/>
    <lineage>
        <taxon>Eukaryota</taxon>
        <taxon>Metazoa</taxon>
        <taxon>Chordata</taxon>
        <taxon>Craniata</taxon>
        <taxon>Vertebrata</taxon>
        <taxon>Euteleostomi</taxon>
        <taxon>Archelosauria</taxon>
        <taxon>Archosauria</taxon>
        <taxon>Dinosauria</taxon>
        <taxon>Saurischia</taxon>
        <taxon>Theropoda</taxon>
        <taxon>Coelurosauria</taxon>
        <taxon>Aves</taxon>
        <taxon>Neognathae</taxon>
        <taxon>Neoaves</taxon>
        <taxon>Aequornithes</taxon>
        <taxon>Ciconiiformes</taxon>
        <taxon>Thinocoridae</taxon>
        <taxon>Thinocorus</taxon>
    </lineage>
</organism>
<accession>A0A7L1Y0P7</accession>
<gene>
    <name evidence="16" type="primary">Cyp8b1</name>
    <name evidence="16" type="ORF">THIORB_R07170</name>
</gene>
<evidence type="ECO:0000256" key="4">
    <source>
        <dbReference type="ARBA" id="ARBA00022516"/>
    </source>
</evidence>
<comment type="cofactor">
    <cofactor evidence="1 13">
        <name>heme</name>
        <dbReference type="ChEBI" id="CHEBI:30413"/>
    </cofactor>
</comment>
<dbReference type="AlphaFoldDB" id="A0A7L1Y0P7"/>
<evidence type="ECO:0000313" key="17">
    <source>
        <dbReference type="Proteomes" id="UP000565698"/>
    </source>
</evidence>
<keyword evidence="12" id="KW-0472">Membrane</keyword>
<feature type="binding site" evidence="14">
    <location>
        <position position="109"/>
    </location>
    <ligand>
        <name>substrate</name>
    </ligand>
</feature>
<evidence type="ECO:0000256" key="11">
    <source>
        <dbReference type="ARBA" id="ARBA00023098"/>
    </source>
</evidence>
<dbReference type="InterPro" id="IPR002403">
    <property type="entry name" value="Cyt_P450_E_grp-IV"/>
</dbReference>
<dbReference type="GO" id="GO:0020037">
    <property type="term" value="F:heme binding"/>
    <property type="evidence" value="ECO:0007669"/>
    <property type="project" value="InterPro"/>
</dbReference>
<evidence type="ECO:0000256" key="7">
    <source>
        <dbReference type="ARBA" id="ARBA00022723"/>
    </source>
</evidence>
<keyword evidence="10 13" id="KW-0408">Iron</keyword>
<feature type="signal peptide" evidence="15">
    <location>
        <begin position="1"/>
        <end position="17"/>
    </location>
</feature>
<evidence type="ECO:0000256" key="8">
    <source>
        <dbReference type="ARBA" id="ARBA00022824"/>
    </source>
</evidence>
<dbReference type="PIRSF" id="PIRSF000047">
    <property type="entry name" value="Cytochrome_CYPVIIA1"/>
    <property type="match status" value="1"/>
</dbReference>
<evidence type="ECO:0000256" key="6">
    <source>
        <dbReference type="ARBA" id="ARBA00022692"/>
    </source>
</evidence>
<proteinExistence type="inferred from homology"/>
<evidence type="ECO:0000256" key="14">
    <source>
        <dbReference type="PIRSR" id="PIRSR000047-2"/>
    </source>
</evidence>
<evidence type="ECO:0000256" key="2">
    <source>
        <dbReference type="ARBA" id="ARBA00004389"/>
    </source>
</evidence>
<keyword evidence="15" id="KW-0732">Signal</keyword>
<feature type="non-terminal residue" evidence="16">
    <location>
        <position position="1"/>
    </location>
</feature>
<name>A0A7L1Y0P7_9AVES</name>
<evidence type="ECO:0000256" key="10">
    <source>
        <dbReference type="ARBA" id="ARBA00023004"/>
    </source>
</evidence>